<evidence type="ECO:0000313" key="2">
    <source>
        <dbReference type="EMBL" id="GBP93426.1"/>
    </source>
</evidence>
<evidence type="ECO:0000256" key="1">
    <source>
        <dbReference type="SAM" id="MobiDB-lite"/>
    </source>
</evidence>
<dbReference type="EMBL" id="BGZK01002374">
    <property type="protein sequence ID" value="GBP93426.1"/>
    <property type="molecule type" value="Genomic_DNA"/>
</dbReference>
<proteinExistence type="predicted"/>
<feature type="compositionally biased region" description="Basic residues" evidence="1">
    <location>
        <begin position="67"/>
        <end position="83"/>
    </location>
</feature>
<dbReference type="OrthoDB" id="425681at2759"/>
<dbReference type="Proteomes" id="UP000299102">
    <property type="component" value="Unassembled WGS sequence"/>
</dbReference>
<organism evidence="2 3">
    <name type="scientific">Eumeta variegata</name>
    <name type="common">Bagworm moth</name>
    <name type="synonym">Eumeta japonica</name>
    <dbReference type="NCBI Taxonomy" id="151549"/>
    <lineage>
        <taxon>Eukaryota</taxon>
        <taxon>Metazoa</taxon>
        <taxon>Ecdysozoa</taxon>
        <taxon>Arthropoda</taxon>
        <taxon>Hexapoda</taxon>
        <taxon>Insecta</taxon>
        <taxon>Pterygota</taxon>
        <taxon>Neoptera</taxon>
        <taxon>Endopterygota</taxon>
        <taxon>Lepidoptera</taxon>
        <taxon>Glossata</taxon>
        <taxon>Ditrysia</taxon>
        <taxon>Tineoidea</taxon>
        <taxon>Psychidae</taxon>
        <taxon>Oiketicinae</taxon>
        <taxon>Eumeta</taxon>
    </lineage>
</organism>
<comment type="caution">
    <text evidence="2">The sequence shown here is derived from an EMBL/GenBank/DDBJ whole genome shotgun (WGS) entry which is preliminary data.</text>
</comment>
<feature type="region of interest" description="Disordered" evidence="1">
    <location>
        <begin position="49"/>
        <end position="99"/>
    </location>
</feature>
<keyword evidence="3" id="KW-1185">Reference proteome</keyword>
<name>A0A4C1ZY86_EUMVA</name>
<dbReference type="AlphaFoldDB" id="A0A4C1ZY86"/>
<evidence type="ECO:0000313" key="3">
    <source>
        <dbReference type="Proteomes" id="UP000299102"/>
    </source>
</evidence>
<accession>A0A4C1ZY86</accession>
<feature type="compositionally biased region" description="Basic and acidic residues" evidence="1">
    <location>
        <begin position="49"/>
        <end position="58"/>
    </location>
</feature>
<reference evidence="2 3" key="1">
    <citation type="journal article" date="2019" name="Commun. Biol.">
        <title>The bagworm genome reveals a unique fibroin gene that provides high tensile strength.</title>
        <authorList>
            <person name="Kono N."/>
            <person name="Nakamura H."/>
            <person name="Ohtoshi R."/>
            <person name="Tomita M."/>
            <person name="Numata K."/>
            <person name="Arakawa K."/>
        </authorList>
    </citation>
    <scope>NUCLEOTIDE SEQUENCE [LARGE SCALE GENOMIC DNA]</scope>
</reference>
<protein>
    <recommendedName>
        <fullName evidence="4">Reverse transcriptase domain-containing protein</fullName>
    </recommendedName>
</protein>
<gene>
    <name evidence="2" type="ORF">EVAR_50318_1</name>
</gene>
<sequence length="111" mass="12666">MDEMSVKCLLYAADEVILAPPMCDLQMMRTHQCGVDLMGRKSICHRLGRREDDRDVSKDGGGFKMMQGRRKRTTSKPRVKQRPRLHERASTPVEGKTTSQCEKVTSRCIPD</sequence>
<evidence type="ECO:0008006" key="4">
    <source>
        <dbReference type="Google" id="ProtNLM"/>
    </source>
</evidence>